<dbReference type="Proteomes" id="UP001314205">
    <property type="component" value="Unassembled WGS sequence"/>
</dbReference>
<dbReference type="EMBL" id="CAVLGL010000068">
    <property type="protein sequence ID" value="CAK1584228.1"/>
    <property type="molecule type" value="Genomic_DNA"/>
</dbReference>
<reference evidence="1 2" key="1">
    <citation type="submission" date="2023-11" db="EMBL/GenBank/DDBJ databases">
        <authorList>
            <person name="Hedman E."/>
            <person name="Englund M."/>
            <person name="Stromberg M."/>
            <person name="Nyberg Akerstrom W."/>
            <person name="Nylinder S."/>
            <person name="Jareborg N."/>
            <person name="Kallberg Y."/>
            <person name="Kronander E."/>
        </authorList>
    </citation>
    <scope>NUCLEOTIDE SEQUENCE [LARGE SCALE GENOMIC DNA]</scope>
</reference>
<keyword evidence="2" id="KW-1185">Reference proteome</keyword>
<organism evidence="1 2">
    <name type="scientific">Parnassius mnemosyne</name>
    <name type="common">clouded apollo</name>
    <dbReference type="NCBI Taxonomy" id="213953"/>
    <lineage>
        <taxon>Eukaryota</taxon>
        <taxon>Metazoa</taxon>
        <taxon>Ecdysozoa</taxon>
        <taxon>Arthropoda</taxon>
        <taxon>Hexapoda</taxon>
        <taxon>Insecta</taxon>
        <taxon>Pterygota</taxon>
        <taxon>Neoptera</taxon>
        <taxon>Endopterygota</taxon>
        <taxon>Lepidoptera</taxon>
        <taxon>Glossata</taxon>
        <taxon>Ditrysia</taxon>
        <taxon>Papilionoidea</taxon>
        <taxon>Papilionidae</taxon>
        <taxon>Parnassiinae</taxon>
        <taxon>Parnassini</taxon>
        <taxon>Parnassius</taxon>
        <taxon>Driopa</taxon>
    </lineage>
</organism>
<evidence type="ECO:0000313" key="2">
    <source>
        <dbReference type="Proteomes" id="UP001314205"/>
    </source>
</evidence>
<accession>A0AAV1KMD7</accession>
<evidence type="ECO:0000313" key="1">
    <source>
        <dbReference type="EMBL" id="CAK1584228.1"/>
    </source>
</evidence>
<dbReference type="GO" id="GO:0003676">
    <property type="term" value="F:nucleic acid binding"/>
    <property type="evidence" value="ECO:0007669"/>
    <property type="project" value="InterPro"/>
</dbReference>
<dbReference type="AlphaFoldDB" id="A0AAV1KMD7"/>
<dbReference type="InterPro" id="IPR036397">
    <property type="entry name" value="RNaseH_sf"/>
</dbReference>
<protein>
    <submittedName>
        <fullName evidence="1">Uncharacterized protein</fullName>
    </submittedName>
</protein>
<name>A0AAV1KMD7_9NEOP</name>
<sequence length="121" mass="13808">MVAARHFCTTTYHPSANGMVKRVHRQLKVAIMYHNSTQWTEVLPLVLLSIRSSWKEDIQASSAELVYGEPLHLPGEFISPKENNCTEDFTTFATRLRSHMAKLTPKPAKCHRNGPFIYPKV</sequence>
<dbReference type="PANTHER" id="PTHR38681">
    <property type="entry name" value="RETROVIRUS-RELATED POL POLYPROTEIN FROM TRANSPOSON 412-LIKE PROTEIN-RELATED"/>
    <property type="match status" value="1"/>
</dbReference>
<proteinExistence type="predicted"/>
<dbReference type="SUPFAM" id="SSF53098">
    <property type="entry name" value="Ribonuclease H-like"/>
    <property type="match status" value="1"/>
</dbReference>
<dbReference type="PANTHER" id="PTHR38681:SF1">
    <property type="entry name" value="RETROVIRUS-RELATED POL POLYPROTEIN FROM TRANSPOSON 412-LIKE PROTEIN"/>
    <property type="match status" value="1"/>
</dbReference>
<dbReference type="InterPro" id="IPR012337">
    <property type="entry name" value="RNaseH-like_sf"/>
</dbReference>
<comment type="caution">
    <text evidence="1">The sequence shown here is derived from an EMBL/GenBank/DDBJ whole genome shotgun (WGS) entry which is preliminary data.</text>
</comment>
<gene>
    <name evidence="1" type="ORF">PARMNEM_LOCUS5520</name>
</gene>
<dbReference type="Gene3D" id="3.30.420.10">
    <property type="entry name" value="Ribonuclease H-like superfamily/Ribonuclease H"/>
    <property type="match status" value="1"/>
</dbReference>